<feature type="domain" description="DNA polymerase alpha/delta/epsilon subunit B" evidence="8">
    <location>
        <begin position="337"/>
        <end position="552"/>
    </location>
</feature>
<dbReference type="Proteomes" id="UP000237144">
    <property type="component" value="Unassembled WGS sequence"/>
</dbReference>
<comment type="subcellular location">
    <subcellularLocation>
        <location evidence="1">Nucleus</location>
    </subcellularLocation>
</comment>
<gene>
    <name evidence="9" type="ORF">BMF94_2745</name>
</gene>
<dbReference type="OrthoDB" id="10254730at2759"/>
<organism evidence="9 10">
    <name type="scientific">Rhodotorula taiwanensis</name>
    <dbReference type="NCBI Taxonomy" id="741276"/>
    <lineage>
        <taxon>Eukaryota</taxon>
        <taxon>Fungi</taxon>
        <taxon>Dikarya</taxon>
        <taxon>Basidiomycota</taxon>
        <taxon>Pucciniomycotina</taxon>
        <taxon>Microbotryomycetes</taxon>
        <taxon>Sporidiobolales</taxon>
        <taxon>Sporidiobolaceae</taxon>
        <taxon>Rhodotorula</taxon>
    </lineage>
</organism>
<dbReference type="GO" id="GO:0006261">
    <property type="term" value="P:DNA-templated DNA replication"/>
    <property type="evidence" value="ECO:0007669"/>
    <property type="project" value="InterPro"/>
</dbReference>
<evidence type="ECO:0000256" key="6">
    <source>
        <dbReference type="ARBA" id="ARBA00023242"/>
    </source>
</evidence>
<dbReference type="PANTHER" id="PTHR12708">
    <property type="entry name" value="DNA POLYMERASE EPSILON SUBUNIT B"/>
    <property type="match status" value="1"/>
</dbReference>
<sequence>MQRPRARGGAAAAATTAALARRIFQQKFSLQLAPGVIDWLETFVKHFEMEGDEEQITTTFEHLVRGCIGSGSGLDGPSKITVPLLEETYEKLLVAADPDADAGGKGNGEDLDASQYFKIVDSFDLPAWRWDDIRGGFEKPKTPPTLAPGPFSKSRYLRDRFNVIKQVILRNEHFCPPTVVDAARANYMKLTTIKNLLGRQGGHFLLFGLLTRMEDNEFYLEDLDDKVKLDLRDATPESGLFTEGSFVLVDGDYGYDSVFKVAEIGHPPSERRDEAMKIHGHHDFLGVGVISASEEVCAQASRASGNVWESASAETFDTPTQADLIAAEQSPSHETSFIMLSDLHLDNPRVLNALRQVLSAYDSMEDEKSVPKLFVLCGNFRSRPWLFNGEAMREYTELFASLATLLSSFETLLAVSHFLLIPGPTDPWSSAALPRPALPAALLKPLLSKVPNVTLGSNPCRIRWFSQEIVVFRDDLMGRMMRNAVRFPAQEGEEDGGGKKTDLRKALVQTVLDQAHLAPLPLTVRPVLWDYDHALRLYPMPTTLVLADSFEPYKLVYERCLVFNPGSFNRRRFGWSTYHPHMTEIKDRMEESELPDPSER</sequence>
<dbReference type="GO" id="GO:0042276">
    <property type="term" value="P:error-prone translesion synthesis"/>
    <property type="evidence" value="ECO:0007669"/>
    <property type="project" value="TreeGrafter"/>
</dbReference>
<comment type="caution">
    <text evidence="9">The sequence shown here is derived from an EMBL/GenBank/DDBJ whole genome shotgun (WGS) entry which is preliminary data.</text>
</comment>
<evidence type="ECO:0000256" key="7">
    <source>
        <dbReference type="ARBA" id="ARBA00032930"/>
    </source>
</evidence>
<dbReference type="STRING" id="741276.A0A2S5BBQ9"/>
<evidence type="ECO:0000313" key="9">
    <source>
        <dbReference type="EMBL" id="POY74171.1"/>
    </source>
</evidence>
<evidence type="ECO:0000256" key="1">
    <source>
        <dbReference type="ARBA" id="ARBA00004123"/>
    </source>
</evidence>
<dbReference type="InterPro" id="IPR016266">
    <property type="entry name" value="POLE2"/>
</dbReference>
<dbReference type="GO" id="GO:0008622">
    <property type="term" value="C:epsilon DNA polymerase complex"/>
    <property type="evidence" value="ECO:0007669"/>
    <property type="project" value="InterPro"/>
</dbReference>
<evidence type="ECO:0000256" key="5">
    <source>
        <dbReference type="ARBA" id="ARBA00023125"/>
    </source>
</evidence>
<evidence type="ECO:0000256" key="2">
    <source>
        <dbReference type="ARBA" id="ARBA00009560"/>
    </source>
</evidence>
<dbReference type="Pfam" id="PF04042">
    <property type="entry name" value="DNA_pol_E_B"/>
    <property type="match status" value="1"/>
</dbReference>
<protein>
    <recommendedName>
        <fullName evidence="3">DNA polymerase epsilon subunit B</fullName>
    </recommendedName>
    <alternativeName>
        <fullName evidence="7">DNA polymerase II subunit 2</fullName>
    </alternativeName>
</protein>
<dbReference type="PANTHER" id="PTHR12708:SF0">
    <property type="entry name" value="DNA POLYMERASE EPSILON SUBUNIT 2"/>
    <property type="match status" value="1"/>
</dbReference>
<comment type="similarity">
    <text evidence="2">Belongs to the DNA polymerase epsilon subunit B family.</text>
</comment>
<keyword evidence="10" id="KW-1185">Reference proteome</keyword>
<evidence type="ECO:0000259" key="8">
    <source>
        <dbReference type="Pfam" id="PF04042"/>
    </source>
</evidence>
<keyword evidence="4" id="KW-0235">DNA replication</keyword>
<evidence type="ECO:0000256" key="3">
    <source>
        <dbReference type="ARBA" id="ARBA00016011"/>
    </source>
</evidence>
<name>A0A2S5BBQ9_9BASI</name>
<evidence type="ECO:0000313" key="10">
    <source>
        <dbReference type="Proteomes" id="UP000237144"/>
    </source>
</evidence>
<dbReference type="EMBL" id="PJQD01000028">
    <property type="protein sequence ID" value="POY74171.1"/>
    <property type="molecule type" value="Genomic_DNA"/>
</dbReference>
<reference evidence="9 10" key="1">
    <citation type="journal article" date="2018" name="Front. Microbiol.">
        <title>Prospects for Fungal Bioremediation of Acidic Radioactive Waste Sites: Characterization and Genome Sequence of Rhodotorula taiwanensis MD1149.</title>
        <authorList>
            <person name="Tkavc R."/>
            <person name="Matrosova V.Y."/>
            <person name="Grichenko O.E."/>
            <person name="Gostincar C."/>
            <person name="Volpe R.P."/>
            <person name="Klimenkova P."/>
            <person name="Gaidamakova E.K."/>
            <person name="Zhou C.E."/>
            <person name="Stewart B.J."/>
            <person name="Lyman M.G."/>
            <person name="Malfatti S.A."/>
            <person name="Rubinfeld B."/>
            <person name="Courtot M."/>
            <person name="Singh J."/>
            <person name="Dalgard C.L."/>
            <person name="Hamilton T."/>
            <person name="Frey K.G."/>
            <person name="Gunde-Cimerman N."/>
            <person name="Dugan L."/>
            <person name="Daly M.J."/>
        </authorList>
    </citation>
    <scope>NUCLEOTIDE SEQUENCE [LARGE SCALE GENOMIC DNA]</scope>
    <source>
        <strain evidence="9 10">MD1149</strain>
    </source>
</reference>
<dbReference type="Gene3D" id="3.60.21.50">
    <property type="match status" value="1"/>
</dbReference>
<evidence type="ECO:0000256" key="4">
    <source>
        <dbReference type="ARBA" id="ARBA00022705"/>
    </source>
</evidence>
<dbReference type="GO" id="GO:0003677">
    <property type="term" value="F:DNA binding"/>
    <property type="evidence" value="ECO:0007669"/>
    <property type="project" value="UniProtKB-KW"/>
</dbReference>
<dbReference type="AlphaFoldDB" id="A0A2S5BBQ9"/>
<dbReference type="InterPro" id="IPR007185">
    <property type="entry name" value="DNA_pol_a/d/e_bsu"/>
</dbReference>
<accession>A0A2S5BBQ9</accession>
<proteinExistence type="inferred from homology"/>
<keyword evidence="5" id="KW-0238">DNA-binding</keyword>
<keyword evidence="6" id="KW-0539">Nucleus</keyword>